<feature type="transmembrane region" description="Helical" evidence="1">
    <location>
        <begin position="6"/>
        <end position="31"/>
    </location>
</feature>
<proteinExistence type="predicted"/>
<sequence>MLSHLSWAGYIEAVIVALIIYYAFVAARFYGSDIKELFARKGDQNPTIHTLPEQLVYQAESQAVLKPEIPDNFIVDEYIDSDLEDADELIGKLKRSIHGASEKAYAPGNLVNQLKNIFKAYASLKKSPHRPAINELVVSECERTGTAELSEDEVDEWWSD</sequence>
<keyword evidence="1" id="KW-0812">Transmembrane</keyword>
<gene>
    <name evidence="2" type="ORF">SAMN05216464_11860</name>
</gene>
<accession>A0A1G7L863</accession>
<dbReference type="STRING" id="1391627.SAMN05216464_11860"/>
<dbReference type="RefSeq" id="WP_091155503.1">
    <property type="nucleotide sequence ID" value="NZ_FNAI01000018.1"/>
</dbReference>
<organism evidence="2 3">
    <name type="scientific">Mucilaginibacter pineti</name>
    <dbReference type="NCBI Taxonomy" id="1391627"/>
    <lineage>
        <taxon>Bacteria</taxon>
        <taxon>Pseudomonadati</taxon>
        <taxon>Bacteroidota</taxon>
        <taxon>Sphingobacteriia</taxon>
        <taxon>Sphingobacteriales</taxon>
        <taxon>Sphingobacteriaceae</taxon>
        <taxon>Mucilaginibacter</taxon>
    </lineage>
</organism>
<reference evidence="2 3" key="1">
    <citation type="submission" date="2016-10" db="EMBL/GenBank/DDBJ databases">
        <authorList>
            <person name="de Groot N.N."/>
        </authorList>
    </citation>
    <scope>NUCLEOTIDE SEQUENCE [LARGE SCALE GENOMIC DNA]</scope>
    <source>
        <strain evidence="2 3">47C3B</strain>
    </source>
</reference>
<dbReference type="Proteomes" id="UP000199072">
    <property type="component" value="Unassembled WGS sequence"/>
</dbReference>
<evidence type="ECO:0000313" key="3">
    <source>
        <dbReference type="Proteomes" id="UP000199072"/>
    </source>
</evidence>
<keyword evidence="3" id="KW-1185">Reference proteome</keyword>
<dbReference type="AlphaFoldDB" id="A0A1G7L863"/>
<name>A0A1G7L863_9SPHI</name>
<keyword evidence="1" id="KW-1133">Transmembrane helix</keyword>
<keyword evidence="1" id="KW-0472">Membrane</keyword>
<evidence type="ECO:0000313" key="2">
    <source>
        <dbReference type="EMBL" id="SDF45220.1"/>
    </source>
</evidence>
<protein>
    <submittedName>
        <fullName evidence="2">Uncharacterized protein</fullName>
    </submittedName>
</protein>
<dbReference type="OrthoDB" id="800022at2"/>
<evidence type="ECO:0000256" key="1">
    <source>
        <dbReference type="SAM" id="Phobius"/>
    </source>
</evidence>
<dbReference type="EMBL" id="FNAI01000018">
    <property type="protein sequence ID" value="SDF45220.1"/>
    <property type="molecule type" value="Genomic_DNA"/>
</dbReference>